<keyword evidence="2" id="KW-0012">Acyltransferase</keyword>
<evidence type="ECO:0000256" key="2">
    <source>
        <dbReference type="ARBA" id="ARBA00023315"/>
    </source>
</evidence>
<dbReference type="Pfam" id="PF13508">
    <property type="entry name" value="Acetyltransf_7"/>
    <property type="match status" value="1"/>
</dbReference>
<dbReference type="PROSITE" id="PS51186">
    <property type="entry name" value="GNAT"/>
    <property type="match status" value="1"/>
</dbReference>
<sequence>MSVNVERCTVRPGQDTYGEAAWELKEQIRRAEGVLKQRHGFFADAYRRSTVYCYVTETEGESETLIGFAAVRRDGYILFLAVASEFRGDGFGRRLIGTVAENYNGVSCHARTTNESALQFYEHLGFEIERRVSSYYEDGGDAYYLRLGEDGLADKISRFVGL</sequence>
<dbReference type="PANTHER" id="PTHR45896:SF1">
    <property type="entry name" value="N-ALPHA-ACETYLTRANSFERASE 30"/>
    <property type="match status" value="1"/>
</dbReference>
<dbReference type="InterPro" id="IPR000182">
    <property type="entry name" value="GNAT_dom"/>
</dbReference>
<comment type="similarity">
    <text evidence="3">Belongs to the acetyltransferase family. MAK3 subfamily.</text>
</comment>
<keyword evidence="6" id="KW-1185">Reference proteome</keyword>
<dbReference type="RefSeq" id="WP_247992847.1">
    <property type="nucleotide sequence ID" value="NZ_CP096019.1"/>
</dbReference>
<evidence type="ECO:0000313" key="5">
    <source>
        <dbReference type="EMBL" id="UPM42170.1"/>
    </source>
</evidence>
<evidence type="ECO:0000313" key="6">
    <source>
        <dbReference type="Proteomes" id="UP000831768"/>
    </source>
</evidence>
<dbReference type="PANTHER" id="PTHR45896">
    <property type="entry name" value="N-ALPHA-ACETYLTRANSFERASE 30"/>
    <property type="match status" value="1"/>
</dbReference>
<dbReference type="GO" id="GO:0004596">
    <property type="term" value="F:protein-N-terminal amino-acid acetyltransferase activity"/>
    <property type="evidence" value="ECO:0007669"/>
    <property type="project" value="InterPro"/>
</dbReference>
<dbReference type="AlphaFoldDB" id="A0A8T9ZZF3"/>
<accession>A0A8T9ZZF3</accession>
<gene>
    <name evidence="5" type="ORF">MW046_09380</name>
</gene>
<dbReference type="KEGG" id="haad:MW046_09380"/>
<evidence type="ECO:0000256" key="1">
    <source>
        <dbReference type="ARBA" id="ARBA00022679"/>
    </source>
</evidence>
<feature type="domain" description="N-acetyltransferase" evidence="4">
    <location>
        <begin position="8"/>
        <end position="150"/>
    </location>
</feature>
<protein>
    <submittedName>
        <fullName evidence="5">GNAT family N-acetyltransferase</fullName>
    </submittedName>
</protein>
<name>A0A8T9ZZF3_9EURY</name>
<dbReference type="EMBL" id="CP096019">
    <property type="protein sequence ID" value="UPM42170.1"/>
    <property type="molecule type" value="Genomic_DNA"/>
</dbReference>
<dbReference type="GO" id="GO:0031417">
    <property type="term" value="C:NatC complex"/>
    <property type="evidence" value="ECO:0007669"/>
    <property type="project" value="TreeGrafter"/>
</dbReference>
<dbReference type="CDD" id="cd04301">
    <property type="entry name" value="NAT_SF"/>
    <property type="match status" value="1"/>
</dbReference>
<organism evidence="5 6">
    <name type="scientific">Halocatena salina</name>
    <dbReference type="NCBI Taxonomy" id="2934340"/>
    <lineage>
        <taxon>Archaea</taxon>
        <taxon>Methanobacteriati</taxon>
        <taxon>Methanobacteriota</taxon>
        <taxon>Stenosarchaea group</taxon>
        <taxon>Halobacteria</taxon>
        <taxon>Halobacteriales</taxon>
        <taxon>Natronomonadaceae</taxon>
        <taxon>Halocatena</taxon>
    </lineage>
</organism>
<evidence type="ECO:0000256" key="3">
    <source>
        <dbReference type="ARBA" id="ARBA00024025"/>
    </source>
</evidence>
<evidence type="ECO:0000259" key="4">
    <source>
        <dbReference type="PROSITE" id="PS51186"/>
    </source>
</evidence>
<proteinExistence type="inferred from homology"/>
<dbReference type="InterPro" id="IPR016181">
    <property type="entry name" value="Acyl_CoA_acyltransferase"/>
</dbReference>
<dbReference type="Gene3D" id="3.40.630.30">
    <property type="match status" value="1"/>
</dbReference>
<dbReference type="InterPro" id="IPR044542">
    <property type="entry name" value="NAA30-like"/>
</dbReference>
<dbReference type="GeneID" id="71928257"/>
<dbReference type="SUPFAM" id="SSF55729">
    <property type="entry name" value="Acyl-CoA N-acyltransferases (Nat)"/>
    <property type="match status" value="1"/>
</dbReference>
<keyword evidence="1" id="KW-0808">Transferase</keyword>
<reference evidence="5" key="1">
    <citation type="submission" date="2022-04" db="EMBL/GenBank/DDBJ databases">
        <title>Halocatena sp. nov., isolated from a salt lake.</title>
        <authorList>
            <person name="Cui H.-L."/>
        </authorList>
    </citation>
    <scope>NUCLEOTIDE SEQUENCE</scope>
    <source>
        <strain evidence="5">AD-1</strain>
    </source>
</reference>
<dbReference type="Proteomes" id="UP000831768">
    <property type="component" value="Chromosome"/>
</dbReference>